<dbReference type="OrthoDB" id="252964at2759"/>
<evidence type="ECO:0000313" key="4">
    <source>
        <dbReference type="Proteomes" id="UP000268093"/>
    </source>
</evidence>
<feature type="coiled-coil region" evidence="1">
    <location>
        <begin position="116"/>
        <end position="161"/>
    </location>
</feature>
<dbReference type="CDD" id="cd23767">
    <property type="entry name" value="IQCD"/>
    <property type="match status" value="1"/>
</dbReference>
<protein>
    <submittedName>
        <fullName evidence="3">Uncharacterized protein</fullName>
    </submittedName>
</protein>
<sequence length="300" mass="33510">MPLRARLLAFLNREVLKTEKPREPAPIHYSARYMTLDRLWAECALVGRTDNTSIDIDLVTNVQARARGYIIRKKIDTFWTHHVAASRIQAAWRGFKTRRKCAQRRRTLEYAANDRILQLERRIDQEAKSREAMEGRFEEVVDELRASKSAEERRLRKELEQMIVQILPQLVPQLLPQLVVVQHQASSGKPARSSKENSTPPPSNKPAPADPPTKAPAGPPCSRTPRAVASDHLAAKPNGFKVAPDQKAETAGVPSSVLVARVSLDKRTVLGPAKATTNVRSGKPTAVRKEPKPSLPIKML</sequence>
<dbReference type="Proteomes" id="UP000268093">
    <property type="component" value="Unassembled WGS sequence"/>
</dbReference>
<accession>A0A433B940</accession>
<comment type="caution">
    <text evidence="3">The sequence shown here is derived from an EMBL/GenBank/DDBJ whole genome shotgun (WGS) entry which is preliminary data.</text>
</comment>
<keyword evidence="1" id="KW-0175">Coiled coil</keyword>
<dbReference type="EMBL" id="RBNI01015911">
    <property type="protein sequence ID" value="RUP12163.1"/>
    <property type="molecule type" value="Genomic_DNA"/>
</dbReference>
<gene>
    <name evidence="3" type="ORF">BC936DRAFT_139836</name>
</gene>
<reference evidence="3 4" key="1">
    <citation type="journal article" date="2018" name="New Phytol.">
        <title>Phylogenomics of Endogonaceae and evolution of mycorrhizas within Mucoromycota.</title>
        <authorList>
            <person name="Chang Y."/>
            <person name="Desiro A."/>
            <person name="Na H."/>
            <person name="Sandor L."/>
            <person name="Lipzen A."/>
            <person name="Clum A."/>
            <person name="Barry K."/>
            <person name="Grigoriev I.V."/>
            <person name="Martin F.M."/>
            <person name="Stajich J.E."/>
            <person name="Smith M.E."/>
            <person name="Bonito G."/>
            <person name="Spatafora J.W."/>
        </authorList>
    </citation>
    <scope>NUCLEOTIDE SEQUENCE [LARGE SCALE GENOMIC DNA]</scope>
    <source>
        <strain evidence="3 4">GMNB39</strain>
    </source>
</reference>
<dbReference type="PROSITE" id="PS50096">
    <property type="entry name" value="IQ"/>
    <property type="match status" value="2"/>
</dbReference>
<dbReference type="AlphaFoldDB" id="A0A433B940"/>
<organism evidence="3 4">
    <name type="scientific">Jimgerdemannia flammicorona</name>
    <dbReference type="NCBI Taxonomy" id="994334"/>
    <lineage>
        <taxon>Eukaryota</taxon>
        <taxon>Fungi</taxon>
        <taxon>Fungi incertae sedis</taxon>
        <taxon>Mucoromycota</taxon>
        <taxon>Mucoromycotina</taxon>
        <taxon>Endogonomycetes</taxon>
        <taxon>Endogonales</taxon>
        <taxon>Endogonaceae</taxon>
        <taxon>Jimgerdemannia</taxon>
    </lineage>
</organism>
<name>A0A433B940_9FUNG</name>
<keyword evidence="4" id="KW-1185">Reference proteome</keyword>
<proteinExistence type="predicted"/>
<dbReference type="InterPro" id="IPR000048">
    <property type="entry name" value="IQ_motif_EF-hand-BS"/>
</dbReference>
<evidence type="ECO:0000256" key="2">
    <source>
        <dbReference type="SAM" id="MobiDB-lite"/>
    </source>
</evidence>
<dbReference type="Pfam" id="PF00612">
    <property type="entry name" value="IQ"/>
    <property type="match status" value="2"/>
</dbReference>
<evidence type="ECO:0000256" key="1">
    <source>
        <dbReference type="SAM" id="Coils"/>
    </source>
</evidence>
<evidence type="ECO:0000313" key="3">
    <source>
        <dbReference type="EMBL" id="RUP12163.1"/>
    </source>
</evidence>
<dbReference type="Gene3D" id="1.20.5.190">
    <property type="match status" value="1"/>
</dbReference>
<feature type="region of interest" description="Disordered" evidence="2">
    <location>
        <begin position="275"/>
        <end position="300"/>
    </location>
</feature>
<feature type="region of interest" description="Disordered" evidence="2">
    <location>
        <begin position="185"/>
        <end position="253"/>
    </location>
</feature>
<feature type="compositionally biased region" description="Pro residues" evidence="2">
    <location>
        <begin position="199"/>
        <end position="219"/>
    </location>
</feature>
<dbReference type="SMART" id="SM00015">
    <property type="entry name" value="IQ"/>
    <property type="match status" value="2"/>
</dbReference>